<name>A0ABU4JGT5_9FLAO</name>
<proteinExistence type="predicted"/>
<keyword evidence="2" id="KW-1185">Reference proteome</keyword>
<protein>
    <recommendedName>
        <fullName evidence="3">CYTH domain-containing protein</fullName>
    </recommendedName>
</protein>
<evidence type="ECO:0008006" key="3">
    <source>
        <dbReference type="Google" id="ProtNLM"/>
    </source>
</evidence>
<accession>A0ABU4JGT5</accession>
<sequence>MEVNDLKSYLKLEIIWRDEHMFELKVTASNKRFSGTTEVYDTSESLYNFAQKLIGFPKDDKQLMYELGKQNGYAFCSLKFYCIDGFGKIGVHIILEDNVNTEFRNEEKSKVKFEIIVEPAAIDNFQKNLLDLSNKQKGIALLYGNDNRLIN</sequence>
<dbReference type="EMBL" id="JAMXLT020000011">
    <property type="protein sequence ID" value="MDW8548837.1"/>
    <property type="molecule type" value="Genomic_DNA"/>
</dbReference>
<dbReference type="Proteomes" id="UP001204439">
    <property type="component" value="Unassembled WGS sequence"/>
</dbReference>
<reference evidence="1 2" key="1">
    <citation type="submission" date="2023-11" db="EMBL/GenBank/DDBJ databases">
        <title>First isolation, identification, and characterization of non-pathogenic Epilithonimonas ginsengisoli isolated from diseased farmed rainbow trout (Oncorhynchus mykiss) in Chile.</title>
        <authorList>
            <person name="Miranda C.D."/>
            <person name="Irgang R."/>
            <person name="Concha C."/>
            <person name="Rojas R."/>
            <person name="Avendano R."/>
        </authorList>
    </citation>
    <scope>NUCLEOTIDE SEQUENCE [LARGE SCALE GENOMIC DNA]</scope>
    <source>
        <strain evidence="1 2">FP99</strain>
    </source>
</reference>
<evidence type="ECO:0000313" key="1">
    <source>
        <dbReference type="EMBL" id="MDW8548837.1"/>
    </source>
</evidence>
<organism evidence="1 2">
    <name type="scientific">Epilithonimonas ginsengisoli</name>
    <dbReference type="NCBI Taxonomy" id="1245592"/>
    <lineage>
        <taxon>Bacteria</taxon>
        <taxon>Pseudomonadati</taxon>
        <taxon>Bacteroidota</taxon>
        <taxon>Flavobacteriia</taxon>
        <taxon>Flavobacteriales</taxon>
        <taxon>Weeksellaceae</taxon>
        <taxon>Chryseobacterium group</taxon>
        <taxon>Epilithonimonas</taxon>
    </lineage>
</organism>
<gene>
    <name evidence="1" type="ORF">NG800_007940</name>
</gene>
<evidence type="ECO:0000313" key="2">
    <source>
        <dbReference type="Proteomes" id="UP001204439"/>
    </source>
</evidence>
<comment type="caution">
    <text evidence="1">The sequence shown here is derived from an EMBL/GenBank/DDBJ whole genome shotgun (WGS) entry which is preliminary data.</text>
</comment>
<dbReference type="RefSeq" id="WP_063968395.1">
    <property type="nucleotide sequence ID" value="NZ_JAMXLT020000011.1"/>
</dbReference>